<proteinExistence type="predicted"/>
<comment type="caution">
    <text evidence="2">The sequence shown here is derived from an EMBL/GenBank/DDBJ whole genome shotgun (WGS) entry which is preliminary data.</text>
</comment>
<evidence type="ECO:0000256" key="1">
    <source>
        <dbReference type="SAM" id="MobiDB-lite"/>
    </source>
</evidence>
<protein>
    <submittedName>
        <fullName evidence="2">Uncharacterized protein</fullName>
    </submittedName>
</protein>
<keyword evidence="3" id="KW-1185">Reference proteome</keyword>
<dbReference type="Proteomes" id="UP001500063">
    <property type="component" value="Unassembled WGS sequence"/>
</dbReference>
<gene>
    <name evidence="2" type="ORF">GCM10010319_57400</name>
</gene>
<evidence type="ECO:0000313" key="2">
    <source>
        <dbReference type="EMBL" id="GAA0371840.1"/>
    </source>
</evidence>
<evidence type="ECO:0000313" key="3">
    <source>
        <dbReference type="Proteomes" id="UP001500063"/>
    </source>
</evidence>
<reference evidence="2 3" key="1">
    <citation type="journal article" date="2019" name="Int. J. Syst. Evol. Microbiol.">
        <title>The Global Catalogue of Microorganisms (GCM) 10K type strain sequencing project: providing services to taxonomists for standard genome sequencing and annotation.</title>
        <authorList>
            <consortium name="The Broad Institute Genomics Platform"/>
            <consortium name="The Broad Institute Genome Sequencing Center for Infectious Disease"/>
            <person name="Wu L."/>
            <person name="Ma J."/>
        </authorList>
    </citation>
    <scope>NUCLEOTIDE SEQUENCE [LARGE SCALE GENOMIC DNA]</scope>
    <source>
        <strain evidence="2 3">JCM 4565</strain>
    </source>
</reference>
<organism evidence="2 3">
    <name type="scientific">Streptomyces blastmyceticus</name>
    <dbReference type="NCBI Taxonomy" id="68180"/>
    <lineage>
        <taxon>Bacteria</taxon>
        <taxon>Bacillati</taxon>
        <taxon>Actinomycetota</taxon>
        <taxon>Actinomycetes</taxon>
        <taxon>Kitasatosporales</taxon>
        <taxon>Streptomycetaceae</taxon>
        <taxon>Streptomyces</taxon>
    </lineage>
</organism>
<dbReference type="RefSeq" id="WP_344122393.1">
    <property type="nucleotide sequence ID" value="NZ_BAAABW010000028.1"/>
</dbReference>
<accession>A0ABN0XSU1</accession>
<sequence length="70" mass="7595">MSKRNHKGSAQPSKGAEKDAGGSDPIVVQSYPNPLPDSSRKRKSGSESRENGVMLQSYPNPLPKSSRKKK</sequence>
<name>A0ABN0XSU1_9ACTN</name>
<dbReference type="EMBL" id="BAAABW010000028">
    <property type="protein sequence ID" value="GAA0371840.1"/>
    <property type="molecule type" value="Genomic_DNA"/>
</dbReference>
<feature type="region of interest" description="Disordered" evidence="1">
    <location>
        <begin position="1"/>
        <end position="70"/>
    </location>
</feature>